<sequence>MSMFHNQFVHWDLPTLVAALQPIINHECEELRFDGVPEHVLQSVVNFSSTPGGHAILDGFEALRIDFNRERLIVHWPTRWDAIPKTIFARLIHQGLFQPNRMHNGHTLFDVGDIDIAQTVRLLDGIKCPVFRIHPRQGLGGSNITNDPTFVIEVGFSSQRQQLHRNAARYICMSGGEINIASSLELDFFEFPDGSLVLMKAVWSNWRLQSEELVPGMDGRQPPVFRSIPYSANANGSSQYEGIIDATRYVAYEDERYQIFPHESEGPQEITFLYDDFLEFPENDNAVAARIPFRLIEEVIFQHSARGPQGWIYDPESEDYPVGYLGTD</sequence>
<reference evidence="1" key="1">
    <citation type="submission" date="2022-07" db="EMBL/GenBank/DDBJ databases">
        <title>Genome Sequence of Physisporinus lineatus.</title>
        <authorList>
            <person name="Buettner E."/>
        </authorList>
    </citation>
    <scope>NUCLEOTIDE SEQUENCE</scope>
    <source>
        <strain evidence="1">VT162</strain>
    </source>
</reference>
<name>A0AAD5VA14_9APHY</name>
<keyword evidence="2" id="KW-1185">Reference proteome</keyword>
<evidence type="ECO:0000313" key="1">
    <source>
        <dbReference type="EMBL" id="KAJ3490369.1"/>
    </source>
</evidence>
<gene>
    <name evidence="1" type="ORF">NLI96_g1483</name>
</gene>
<protein>
    <submittedName>
        <fullName evidence="1">Uncharacterized protein</fullName>
    </submittedName>
</protein>
<proteinExistence type="predicted"/>
<dbReference type="EMBL" id="JANAWD010000029">
    <property type="protein sequence ID" value="KAJ3490369.1"/>
    <property type="molecule type" value="Genomic_DNA"/>
</dbReference>
<evidence type="ECO:0000313" key="2">
    <source>
        <dbReference type="Proteomes" id="UP001212997"/>
    </source>
</evidence>
<organism evidence="1 2">
    <name type="scientific">Meripilus lineatus</name>
    <dbReference type="NCBI Taxonomy" id="2056292"/>
    <lineage>
        <taxon>Eukaryota</taxon>
        <taxon>Fungi</taxon>
        <taxon>Dikarya</taxon>
        <taxon>Basidiomycota</taxon>
        <taxon>Agaricomycotina</taxon>
        <taxon>Agaricomycetes</taxon>
        <taxon>Polyporales</taxon>
        <taxon>Meripilaceae</taxon>
        <taxon>Meripilus</taxon>
    </lineage>
</organism>
<dbReference type="AlphaFoldDB" id="A0AAD5VA14"/>
<dbReference type="Proteomes" id="UP001212997">
    <property type="component" value="Unassembled WGS sequence"/>
</dbReference>
<comment type="caution">
    <text evidence="1">The sequence shown here is derived from an EMBL/GenBank/DDBJ whole genome shotgun (WGS) entry which is preliminary data.</text>
</comment>
<accession>A0AAD5VA14</accession>